<dbReference type="Pfam" id="PF13649">
    <property type="entry name" value="Methyltransf_25"/>
    <property type="match status" value="1"/>
</dbReference>
<comment type="caution">
    <text evidence="4">The sequence shown here is derived from an EMBL/GenBank/DDBJ whole genome shotgun (WGS) entry which is preliminary data.</text>
</comment>
<dbReference type="SUPFAM" id="SSF53335">
    <property type="entry name" value="S-adenosyl-L-methionine-dependent methyltransferases"/>
    <property type="match status" value="1"/>
</dbReference>
<evidence type="ECO:0000259" key="3">
    <source>
        <dbReference type="Pfam" id="PF13649"/>
    </source>
</evidence>
<feature type="domain" description="Methyltransferase" evidence="3">
    <location>
        <begin position="54"/>
        <end position="147"/>
    </location>
</feature>
<evidence type="ECO:0000313" key="4">
    <source>
        <dbReference type="EMBL" id="OIR15126.1"/>
    </source>
</evidence>
<keyword evidence="1" id="KW-0489">Methyltransferase</keyword>
<keyword evidence="2" id="KW-0808">Transferase</keyword>
<dbReference type="CDD" id="cd02440">
    <property type="entry name" value="AdoMet_MTases"/>
    <property type="match status" value="1"/>
</dbReference>
<organism evidence="4">
    <name type="scientific">mine drainage metagenome</name>
    <dbReference type="NCBI Taxonomy" id="410659"/>
    <lineage>
        <taxon>unclassified sequences</taxon>
        <taxon>metagenomes</taxon>
        <taxon>ecological metagenomes</taxon>
    </lineage>
</organism>
<dbReference type="PANTHER" id="PTHR43861">
    <property type="entry name" value="TRANS-ACONITATE 2-METHYLTRANSFERASE-RELATED"/>
    <property type="match status" value="1"/>
</dbReference>
<dbReference type="InterPro" id="IPR041698">
    <property type="entry name" value="Methyltransf_25"/>
</dbReference>
<dbReference type="Gene3D" id="3.40.50.150">
    <property type="entry name" value="Vaccinia Virus protein VP39"/>
    <property type="match status" value="1"/>
</dbReference>
<dbReference type="InterPro" id="IPR029063">
    <property type="entry name" value="SAM-dependent_MTases_sf"/>
</dbReference>
<evidence type="ECO:0000256" key="1">
    <source>
        <dbReference type="ARBA" id="ARBA00022603"/>
    </source>
</evidence>
<reference evidence="4" key="1">
    <citation type="submission" date="2016-10" db="EMBL/GenBank/DDBJ databases">
        <title>Sequence of Gallionella enrichment culture.</title>
        <authorList>
            <person name="Poehlein A."/>
            <person name="Muehling M."/>
            <person name="Daniel R."/>
        </authorList>
    </citation>
    <scope>NUCLEOTIDE SEQUENCE</scope>
</reference>
<accession>A0A1J5TSX0</accession>
<protein>
    <recommendedName>
        <fullName evidence="3">Methyltransferase domain-containing protein</fullName>
    </recommendedName>
</protein>
<sequence>MTSRLKSRYESLWARIKGAPNAHEQAVGGEFEAWGKLEFSLLRHIAGLQRHHSVVDVGCGSGRLALPLSGWLEGPYLGTDILPDLLLHAEKICQRPEWRFVATEGLEIPAVDRSADLVCFFSVFTHLTHEDSYRYVLEAARVLRAGGRLVCSFLEFRLRSHWAVFRDDLADRASEKILNQFMGRDVLEAFAHNAGLRVERFLDGDQANIPLDEEIVFQSGHRAVGAAPFGQSVCVLEKTS</sequence>
<dbReference type="GO" id="GO:0008168">
    <property type="term" value="F:methyltransferase activity"/>
    <property type="evidence" value="ECO:0007669"/>
    <property type="project" value="UniProtKB-KW"/>
</dbReference>
<dbReference type="EMBL" id="MLJW01000010">
    <property type="protein sequence ID" value="OIR15126.1"/>
    <property type="molecule type" value="Genomic_DNA"/>
</dbReference>
<dbReference type="GO" id="GO:0032259">
    <property type="term" value="P:methylation"/>
    <property type="evidence" value="ECO:0007669"/>
    <property type="project" value="UniProtKB-KW"/>
</dbReference>
<proteinExistence type="predicted"/>
<dbReference type="AlphaFoldDB" id="A0A1J5TSX0"/>
<gene>
    <name evidence="4" type="ORF">GALL_42450</name>
</gene>
<evidence type="ECO:0000256" key="2">
    <source>
        <dbReference type="ARBA" id="ARBA00022679"/>
    </source>
</evidence>
<name>A0A1J5TSX0_9ZZZZ</name>
<dbReference type="PANTHER" id="PTHR43861:SF1">
    <property type="entry name" value="TRANS-ACONITATE 2-METHYLTRANSFERASE"/>
    <property type="match status" value="1"/>
</dbReference>